<accession>A0A0E9WRI6</accession>
<reference evidence="2" key="2">
    <citation type="journal article" date="2015" name="Fish Shellfish Immunol.">
        <title>Early steps in the European eel (Anguilla anguilla)-Vibrio vulnificus interaction in the gills: Role of the RtxA13 toxin.</title>
        <authorList>
            <person name="Callol A."/>
            <person name="Pajuelo D."/>
            <person name="Ebbesson L."/>
            <person name="Teles M."/>
            <person name="MacKenzie S."/>
            <person name="Amaro C."/>
        </authorList>
    </citation>
    <scope>NUCLEOTIDE SEQUENCE</scope>
</reference>
<sequence length="40" mass="4807">MYLILTMFVNVLKKKKGEKKTFCKAMAMFVYLLAFLCYNY</sequence>
<protein>
    <submittedName>
        <fullName evidence="2">Uncharacterized protein</fullName>
    </submittedName>
</protein>
<organism evidence="2">
    <name type="scientific">Anguilla anguilla</name>
    <name type="common">European freshwater eel</name>
    <name type="synonym">Muraena anguilla</name>
    <dbReference type="NCBI Taxonomy" id="7936"/>
    <lineage>
        <taxon>Eukaryota</taxon>
        <taxon>Metazoa</taxon>
        <taxon>Chordata</taxon>
        <taxon>Craniata</taxon>
        <taxon>Vertebrata</taxon>
        <taxon>Euteleostomi</taxon>
        <taxon>Actinopterygii</taxon>
        <taxon>Neopterygii</taxon>
        <taxon>Teleostei</taxon>
        <taxon>Anguilliformes</taxon>
        <taxon>Anguillidae</taxon>
        <taxon>Anguilla</taxon>
    </lineage>
</organism>
<name>A0A0E9WRI6_ANGAN</name>
<dbReference type="EMBL" id="GBXM01015701">
    <property type="protein sequence ID" value="JAH92876.1"/>
    <property type="molecule type" value="Transcribed_RNA"/>
</dbReference>
<dbReference type="AlphaFoldDB" id="A0A0E9WRI6"/>
<evidence type="ECO:0000313" key="2">
    <source>
        <dbReference type="EMBL" id="JAH92876.1"/>
    </source>
</evidence>
<keyword evidence="1" id="KW-0812">Transmembrane</keyword>
<keyword evidence="1" id="KW-0472">Membrane</keyword>
<reference evidence="2" key="1">
    <citation type="submission" date="2014-11" db="EMBL/GenBank/DDBJ databases">
        <authorList>
            <person name="Amaro Gonzalez C."/>
        </authorList>
    </citation>
    <scope>NUCLEOTIDE SEQUENCE</scope>
</reference>
<feature type="transmembrane region" description="Helical" evidence="1">
    <location>
        <begin position="21"/>
        <end position="38"/>
    </location>
</feature>
<evidence type="ECO:0000256" key="1">
    <source>
        <dbReference type="SAM" id="Phobius"/>
    </source>
</evidence>
<keyword evidence="1" id="KW-1133">Transmembrane helix</keyword>
<proteinExistence type="predicted"/>